<evidence type="ECO:0000256" key="6">
    <source>
        <dbReference type="ARBA" id="ARBA00023212"/>
    </source>
</evidence>
<keyword evidence="11" id="KW-1185">Reference proteome</keyword>
<dbReference type="GO" id="GO:0005634">
    <property type="term" value="C:nucleus"/>
    <property type="evidence" value="ECO:0007669"/>
    <property type="project" value="TreeGrafter"/>
</dbReference>
<keyword evidence="4" id="KW-0677">Repeat</keyword>
<keyword evidence="3" id="KW-0493">Microtubule</keyword>
<dbReference type="SUPFAM" id="SSF74924">
    <property type="entry name" value="Cap-Gly domain"/>
    <property type="match status" value="2"/>
</dbReference>
<feature type="region of interest" description="Disordered" evidence="8">
    <location>
        <begin position="1495"/>
        <end position="1514"/>
    </location>
</feature>
<dbReference type="InterPro" id="IPR032108">
    <property type="entry name" value="CLIP1_ZNF"/>
</dbReference>
<evidence type="ECO:0000313" key="11">
    <source>
        <dbReference type="Proteomes" id="UP001458880"/>
    </source>
</evidence>
<dbReference type="GO" id="GO:0005938">
    <property type="term" value="C:cell cortex"/>
    <property type="evidence" value="ECO:0007669"/>
    <property type="project" value="TreeGrafter"/>
</dbReference>
<dbReference type="Gene3D" id="2.30.30.190">
    <property type="entry name" value="CAP Gly-rich-like domain"/>
    <property type="match status" value="2"/>
</dbReference>
<keyword evidence="2" id="KW-0963">Cytoplasm</keyword>
<evidence type="ECO:0000259" key="9">
    <source>
        <dbReference type="PROSITE" id="PS50245"/>
    </source>
</evidence>
<keyword evidence="6" id="KW-0206">Cytoskeleton</keyword>
<feature type="region of interest" description="Disordered" evidence="8">
    <location>
        <begin position="1617"/>
        <end position="1639"/>
    </location>
</feature>
<sequence>MEFNKDGSDDTVRRLTDEYGRHKLTDVQEENEDEVIAGIFTAAPRNRYSSIGSTASSMDYLWDLHPRRLSEAGLSRHSDNSTVLTEDTDSFIIGQRVWRVWVGGTKPGSIAYIGETQFAPGDWAGIVLDQPIGKNDGSVGGTRYFQCEPKKGVFSRLTRLTRQPLDGDNSVFVDPTSTPMNGTRRSPISPSGSLSPLKSPPSLTTSNTSLASAHIDFKLGDRVIIKSSQGSKIGTLRFMGSTEFAAGEWCGVELDEPRGKNDGSVGGKSYFNCRPNFGLFAPVSKVSRSPSNRKPAGCIVHSGTGLPPSGFRRANSKESLTSNTSITSAASGVRRVRLGVTSLTTPQRTSPKTPATAPLPTRTALQEVLKEKQQHIEQLLKERDLERAEIAKAASQADEAEQKYVTLKQDFDFYRLDAEKKLQDHVSLLTQLKNEMKELLSNLEDEKRKNEDLQFRFEEAAIAKADLEQKLSAISVSNETNLVRITELENQLSSERQRVEVLEGDSNKLFEAEETLVRIKEENEALKYEIEVAAKKIQSLESEGTSNKDLVSTHEKELEHLQQVVKQRDETIEKIKTDIKSVSDQYEQSRINFTKEIEEYKSKVAASSNESAELKGALDLLRIELKQVKDDLDLKSVNLSKTIENSKQLEDNLNKEIEKLKMTISGKNLDLENSTESLKRKDDEIKGLTTQIQSFKANLESQVVDLNKSRDSAKEVEDTLRRELDESRATIKLKISEFEDAKKELILAVNQKDSDLIEANKTIKTNLDEIEKLKATITEIKDSSSKTSEEIQTNFTKKLNELEEKNQNFMKTLNEKDDFLTKSSQEITKLQNDLSIKSEDVKNAQNNLETVRTKLEEESALLSKTNESLNELRLNYNDLERKLKTSEENVAELVQYKSRLEEEVRNLVGSSGDYSNRLDELSKELQEKDKNISSVRNDLTTKLQDMERSKEEIEMRYNTYVQKSEKEHKDLEDMVNNLTTAKNSIKEEFDKTALENKNVIDVLNLKLNEVQKALDHKEVQLKKIEEESKESQEKLRTDSEKVSGEYNTRIEDLLKKLDELSQDNNEIKEALSKKSLQFIEMESKYNQGIELSKQNELEIKSKFEETIKQLEHKMNDLENDKLQLSESGKNHLSEKIKEMDEETSRIRKEFEAKIALLEEERGQANQKLSNLVGENDQIKKDLETTKSEGAKIVEEFRSKLENLQETLKNKEESLVKLQEESASKEAKLKDEISKFSGDLQSNILGYQNQVDSLNKEKDDLQKALSNKEEQIRNNTKNYDEAIAKNKMEFDDAQLSFGEEKKRILEQLNQLSLDLKNKEKELDEVKQLNKTSDLSANEKIKEIGQLKSELQINHSFIERLQAEKKELIQQKENLTNSELEKEKQLSELNQKFREISDELRHTNENSFTLQTVTNIYVTILQLLQLSEQQKINLVDQLDSSVKNNVDEDSYAKLCKIVDGIKVLDLDDSKDVKIKDLEREMETFRHKQFELETKLKKQESHIPRPGAKTIDSSKIVNNGNKIDNSTELTRINNNPPVTNEQLMEEKLLAESQVAFLNSIIVDMQKKNEEQKARIEILESGYSPAAADELGLFKLSGRNLPPRMYCDICEEFDLHETEDCPQQANEDMPAVREKSPKEKPQQRPYCEICEMFGHATEDCQEDQTF</sequence>
<dbReference type="EMBL" id="JASPKY010000087">
    <property type="protein sequence ID" value="KAK9738415.1"/>
    <property type="molecule type" value="Genomic_DNA"/>
</dbReference>
<organism evidence="10 11">
    <name type="scientific">Popillia japonica</name>
    <name type="common">Japanese beetle</name>
    <dbReference type="NCBI Taxonomy" id="7064"/>
    <lineage>
        <taxon>Eukaryota</taxon>
        <taxon>Metazoa</taxon>
        <taxon>Ecdysozoa</taxon>
        <taxon>Arthropoda</taxon>
        <taxon>Hexapoda</taxon>
        <taxon>Insecta</taxon>
        <taxon>Pterygota</taxon>
        <taxon>Neoptera</taxon>
        <taxon>Endopterygota</taxon>
        <taxon>Coleoptera</taxon>
        <taxon>Polyphaga</taxon>
        <taxon>Scarabaeiformia</taxon>
        <taxon>Scarabaeidae</taxon>
        <taxon>Rutelinae</taxon>
        <taxon>Popillia</taxon>
    </lineage>
</organism>
<evidence type="ECO:0000313" key="10">
    <source>
        <dbReference type="EMBL" id="KAK9738415.1"/>
    </source>
</evidence>
<feature type="coiled-coil region" evidence="7">
    <location>
        <begin position="1356"/>
        <end position="1404"/>
    </location>
</feature>
<evidence type="ECO:0000256" key="5">
    <source>
        <dbReference type="ARBA" id="ARBA00023054"/>
    </source>
</evidence>
<dbReference type="InterPro" id="IPR000938">
    <property type="entry name" value="CAP-Gly_domain"/>
</dbReference>
<feature type="coiled-coil region" evidence="7">
    <location>
        <begin position="583"/>
        <end position="726"/>
    </location>
</feature>
<feature type="compositionally biased region" description="Polar residues" evidence="8">
    <location>
        <begin position="175"/>
        <end position="184"/>
    </location>
</feature>
<evidence type="ECO:0000256" key="8">
    <source>
        <dbReference type="SAM" id="MobiDB-lite"/>
    </source>
</evidence>
<protein>
    <submittedName>
        <fullName evidence="10">CAP-Gly domain</fullName>
    </submittedName>
</protein>
<dbReference type="GO" id="GO:0031122">
    <property type="term" value="P:cytoplasmic microtubule organization"/>
    <property type="evidence" value="ECO:0007669"/>
    <property type="project" value="TreeGrafter"/>
</dbReference>
<evidence type="ECO:0000256" key="2">
    <source>
        <dbReference type="ARBA" id="ARBA00022490"/>
    </source>
</evidence>
<dbReference type="GO" id="GO:0051010">
    <property type="term" value="F:microtubule plus-end binding"/>
    <property type="evidence" value="ECO:0007669"/>
    <property type="project" value="TreeGrafter"/>
</dbReference>
<comment type="caution">
    <text evidence="10">The sequence shown here is derived from an EMBL/GenBank/DDBJ whole genome shotgun (WGS) entry which is preliminary data.</text>
</comment>
<feature type="region of interest" description="Disordered" evidence="8">
    <location>
        <begin position="166"/>
        <end position="205"/>
    </location>
</feature>
<name>A0AAW1LWY8_POPJA</name>
<comment type="subcellular location">
    <subcellularLocation>
        <location evidence="1">Cytoplasm</location>
        <location evidence="1">Cytoskeleton</location>
    </subcellularLocation>
</comment>
<dbReference type="PANTHER" id="PTHR18916">
    <property type="entry name" value="DYNACTIN 1-RELATED MICROTUBULE-BINDING"/>
    <property type="match status" value="1"/>
</dbReference>
<dbReference type="Pfam" id="PF01302">
    <property type="entry name" value="CAP_GLY"/>
    <property type="match status" value="2"/>
</dbReference>
<keyword evidence="5 7" id="KW-0175">Coiled coil</keyword>
<dbReference type="InterPro" id="IPR036859">
    <property type="entry name" value="CAP-Gly_dom_sf"/>
</dbReference>
<proteinExistence type="predicted"/>
<dbReference type="PROSITE" id="PS00845">
    <property type="entry name" value="CAP_GLY_1"/>
    <property type="match status" value="2"/>
</dbReference>
<feature type="domain" description="CAP-Gly" evidence="9">
    <location>
        <begin position="114"/>
        <end position="156"/>
    </location>
</feature>
<evidence type="ECO:0000256" key="3">
    <source>
        <dbReference type="ARBA" id="ARBA00022701"/>
    </source>
</evidence>
<reference evidence="10 11" key="1">
    <citation type="journal article" date="2024" name="BMC Genomics">
        <title>De novo assembly and annotation of Popillia japonica's genome with initial clues to its potential as an invasive pest.</title>
        <authorList>
            <person name="Cucini C."/>
            <person name="Boschi S."/>
            <person name="Funari R."/>
            <person name="Cardaioli E."/>
            <person name="Iannotti N."/>
            <person name="Marturano G."/>
            <person name="Paoli F."/>
            <person name="Bruttini M."/>
            <person name="Carapelli A."/>
            <person name="Frati F."/>
            <person name="Nardi F."/>
        </authorList>
    </citation>
    <scope>NUCLEOTIDE SEQUENCE [LARGE SCALE GENOMIC DNA]</scope>
    <source>
        <strain evidence="10">DMR45628</strain>
    </source>
</reference>
<dbReference type="PANTHER" id="PTHR18916:SF82">
    <property type="entry name" value="CAP-GLY DOMAIN-CONTAINING PROTEIN"/>
    <property type="match status" value="1"/>
</dbReference>
<accession>A0AAW1LWY8</accession>
<feature type="coiled-coil region" evidence="7">
    <location>
        <begin position="362"/>
        <end position="543"/>
    </location>
</feature>
<dbReference type="PROSITE" id="PS50245">
    <property type="entry name" value="CAP_GLY_2"/>
    <property type="match status" value="2"/>
</dbReference>
<feature type="compositionally biased region" description="Basic and acidic residues" evidence="8">
    <location>
        <begin position="1626"/>
        <end position="1638"/>
    </location>
</feature>
<feature type="domain" description="CAP-Gly" evidence="9">
    <location>
        <begin position="240"/>
        <end position="282"/>
    </location>
</feature>
<gene>
    <name evidence="10" type="ORF">QE152_g9892</name>
</gene>
<dbReference type="Pfam" id="PF16641">
    <property type="entry name" value="CLIP1_ZNF"/>
    <property type="match status" value="2"/>
</dbReference>
<evidence type="ECO:0000256" key="1">
    <source>
        <dbReference type="ARBA" id="ARBA00004245"/>
    </source>
</evidence>
<feature type="compositionally biased region" description="Low complexity" evidence="8">
    <location>
        <begin position="186"/>
        <end position="205"/>
    </location>
</feature>
<dbReference type="Proteomes" id="UP001458880">
    <property type="component" value="Unassembled WGS sequence"/>
</dbReference>
<dbReference type="SMART" id="SM01052">
    <property type="entry name" value="CAP_GLY"/>
    <property type="match status" value="2"/>
</dbReference>
<evidence type="ECO:0000256" key="4">
    <source>
        <dbReference type="ARBA" id="ARBA00022737"/>
    </source>
</evidence>
<evidence type="ECO:0000256" key="7">
    <source>
        <dbReference type="SAM" id="Coils"/>
    </source>
</evidence>
<feature type="coiled-coil region" evidence="7">
    <location>
        <begin position="756"/>
        <end position="1327"/>
    </location>
</feature>
<dbReference type="GO" id="GO:0035371">
    <property type="term" value="C:microtubule plus-end"/>
    <property type="evidence" value="ECO:0007669"/>
    <property type="project" value="TreeGrafter"/>
</dbReference>